<dbReference type="GO" id="GO:0030178">
    <property type="term" value="P:negative regulation of Wnt signaling pathway"/>
    <property type="evidence" value="ECO:0007669"/>
    <property type="project" value="TreeGrafter"/>
</dbReference>
<proteinExistence type="predicted"/>
<evidence type="ECO:0000313" key="3">
    <source>
        <dbReference type="Proteomes" id="UP000244905"/>
    </source>
</evidence>
<dbReference type="SUPFAM" id="SSF52833">
    <property type="entry name" value="Thioredoxin-like"/>
    <property type="match status" value="1"/>
</dbReference>
<dbReference type="EMBL" id="PUEC01000004">
    <property type="protein sequence ID" value="PWB03601.1"/>
    <property type="molecule type" value="Genomic_DNA"/>
</dbReference>
<dbReference type="PANTHER" id="PTHR46472">
    <property type="entry name" value="NUCLEOREDOXIN"/>
    <property type="match status" value="1"/>
</dbReference>
<reference evidence="3" key="1">
    <citation type="submission" date="2018-02" db="EMBL/GenBank/DDBJ databases">
        <authorList>
            <person name="Clavel T."/>
            <person name="Strowig T."/>
        </authorList>
    </citation>
    <scope>NUCLEOTIDE SEQUENCE [LARGE SCALE GENOMIC DNA]</scope>
    <source>
        <strain evidence="3">DSM 103720</strain>
    </source>
</reference>
<organism evidence="2 3">
    <name type="scientific">Duncaniella muris</name>
    <dbReference type="NCBI Taxonomy" id="2094150"/>
    <lineage>
        <taxon>Bacteria</taxon>
        <taxon>Pseudomonadati</taxon>
        <taxon>Bacteroidota</taxon>
        <taxon>Bacteroidia</taxon>
        <taxon>Bacteroidales</taxon>
        <taxon>Muribaculaceae</taxon>
        <taxon>Duncaniella</taxon>
    </lineage>
</organism>
<sequence>MKTIGKLLFISSLALTASCGSGNKWHLEGRIDGLGENDLVVLEGNNQGYWYPMDTIEIKGNGSFSYSRDAQGYPDIYRLRIGEKSLYFPIDSIETLKITAQAPDIDTNHSLSGTPQAANLEHVDSLLRAETASGNVQSVTSNADLKRELGKMILADPAGIVPYYIISKRVGGQPLFNPAVKEDLRIIGAVANAFNEQRPSDPRTTYLRNLFISNRPKSGKVNEENVAYANEVRAFDINLFDNEGKKHSLLDLTSKGNVVILNFTAYTAEDSPAFNVMLNNVYQKYHQQGLEIFQVAFDSDEYAWKQTAKNLPWITVLNGAADGDKALRDYNVGSLPAVFIFDRNGDVVERVTDMSTLDSSVARRL</sequence>
<dbReference type="InterPro" id="IPR036249">
    <property type="entry name" value="Thioredoxin-like_sf"/>
</dbReference>
<dbReference type="Proteomes" id="UP000244905">
    <property type="component" value="Unassembled WGS sequence"/>
</dbReference>
<dbReference type="RefSeq" id="WP_107031383.1">
    <property type="nucleotide sequence ID" value="NZ_PUEC01000004.1"/>
</dbReference>
<dbReference type="GeneID" id="82525221"/>
<dbReference type="AlphaFoldDB" id="A0A2V1IRT6"/>
<dbReference type="InterPro" id="IPR012336">
    <property type="entry name" value="Thioredoxin-like_fold"/>
</dbReference>
<accession>A0A2V1IRT6</accession>
<dbReference type="CDD" id="cd02966">
    <property type="entry name" value="TlpA_like_family"/>
    <property type="match status" value="1"/>
</dbReference>
<comment type="caution">
    <text evidence="2">The sequence shown here is derived from an EMBL/GenBank/DDBJ whole genome shotgun (WGS) entry which is preliminary data.</text>
</comment>
<dbReference type="PROSITE" id="PS51352">
    <property type="entry name" value="THIOREDOXIN_2"/>
    <property type="match status" value="1"/>
</dbReference>
<dbReference type="InterPro" id="IPR025380">
    <property type="entry name" value="DUF4369"/>
</dbReference>
<dbReference type="PROSITE" id="PS51257">
    <property type="entry name" value="PROKAR_LIPOPROTEIN"/>
    <property type="match status" value="1"/>
</dbReference>
<name>A0A2V1IRT6_9BACT</name>
<dbReference type="PANTHER" id="PTHR46472:SF1">
    <property type="entry name" value="NUCLEOREDOXIN"/>
    <property type="match status" value="1"/>
</dbReference>
<dbReference type="Pfam" id="PF13905">
    <property type="entry name" value="Thioredoxin_8"/>
    <property type="match status" value="1"/>
</dbReference>
<keyword evidence="3" id="KW-1185">Reference proteome</keyword>
<dbReference type="GO" id="GO:0004791">
    <property type="term" value="F:thioredoxin-disulfide reductase (NADPH) activity"/>
    <property type="evidence" value="ECO:0007669"/>
    <property type="project" value="TreeGrafter"/>
</dbReference>
<dbReference type="GO" id="GO:0031397">
    <property type="term" value="P:negative regulation of protein ubiquitination"/>
    <property type="evidence" value="ECO:0007669"/>
    <property type="project" value="TreeGrafter"/>
</dbReference>
<evidence type="ECO:0000259" key="1">
    <source>
        <dbReference type="PROSITE" id="PS51352"/>
    </source>
</evidence>
<dbReference type="Pfam" id="PF14289">
    <property type="entry name" value="DUF4369"/>
    <property type="match status" value="1"/>
</dbReference>
<protein>
    <submittedName>
        <fullName evidence="2">AhpC/TSA family protein</fullName>
    </submittedName>
</protein>
<gene>
    <name evidence="2" type="ORF">C5O23_02515</name>
</gene>
<feature type="domain" description="Thioredoxin" evidence="1">
    <location>
        <begin position="228"/>
        <end position="365"/>
    </location>
</feature>
<evidence type="ECO:0000313" key="2">
    <source>
        <dbReference type="EMBL" id="PWB03601.1"/>
    </source>
</evidence>
<dbReference type="Gene3D" id="3.40.30.10">
    <property type="entry name" value="Glutaredoxin"/>
    <property type="match status" value="1"/>
</dbReference>
<dbReference type="InterPro" id="IPR013766">
    <property type="entry name" value="Thioredoxin_domain"/>
</dbReference>